<comment type="caution">
    <text evidence="1">The sequence shown here is derived from an EMBL/GenBank/DDBJ whole genome shotgun (WGS) entry which is preliminary data.</text>
</comment>
<dbReference type="Proteomes" id="UP001205185">
    <property type="component" value="Unassembled WGS sequence"/>
</dbReference>
<accession>A0ABT1ILK0</accession>
<name>A0ABT1ILK0_9PSEU</name>
<dbReference type="EMBL" id="JAMTCO010000017">
    <property type="protein sequence ID" value="MCP2273532.1"/>
    <property type="molecule type" value="Genomic_DNA"/>
</dbReference>
<sequence>MPSSASRKSETTLLKKVLPLAALLLAPVAAVVYVVVTGDIETGLAWWKLR</sequence>
<organism evidence="1 2">
    <name type="scientific">Actinokineospora diospyrosa</name>
    <dbReference type="NCBI Taxonomy" id="103728"/>
    <lineage>
        <taxon>Bacteria</taxon>
        <taxon>Bacillati</taxon>
        <taxon>Actinomycetota</taxon>
        <taxon>Actinomycetes</taxon>
        <taxon>Pseudonocardiales</taxon>
        <taxon>Pseudonocardiaceae</taxon>
        <taxon>Actinokineospora</taxon>
    </lineage>
</organism>
<proteinExistence type="predicted"/>
<reference evidence="1 2" key="1">
    <citation type="submission" date="2022-06" db="EMBL/GenBank/DDBJ databases">
        <title>Genomic Encyclopedia of Archaeal and Bacterial Type Strains, Phase II (KMG-II): from individual species to whole genera.</title>
        <authorList>
            <person name="Goeker M."/>
        </authorList>
    </citation>
    <scope>NUCLEOTIDE SEQUENCE [LARGE SCALE GENOMIC DNA]</scope>
    <source>
        <strain evidence="1 2">DSM 44255</strain>
    </source>
</reference>
<evidence type="ECO:0000313" key="1">
    <source>
        <dbReference type="EMBL" id="MCP2273532.1"/>
    </source>
</evidence>
<gene>
    <name evidence="1" type="ORF">LV75_006062</name>
</gene>
<keyword evidence="2" id="KW-1185">Reference proteome</keyword>
<evidence type="ECO:0000313" key="2">
    <source>
        <dbReference type="Proteomes" id="UP001205185"/>
    </source>
</evidence>
<protein>
    <submittedName>
        <fullName evidence="1">Uncharacterized protein</fullName>
    </submittedName>
</protein>